<dbReference type="InterPro" id="IPR025531">
    <property type="entry name" value="DUF4418"/>
</dbReference>
<gene>
    <name evidence="2" type="ORF">H1B31_01280</name>
</gene>
<feature type="transmembrane region" description="Helical" evidence="1">
    <location>
        <begin position="50"/>
        <end position="68"/>
    </location>
</feature>
<evidence type="ECO:0000256" key="1">
    <source>
        <dbReference type="SAM" id="Phobius"/>
    </source>
</evidence>
<name>A0A7G7VKI6_9FIRM</name>
<dbReference type="Pfam" id="PF14387">
    <property type="entry name" value="DUF4418"/>
    <property type="match status" value="1"/>
</dbReference>
<sequence length="138" mass="14987">MNEKKRRCGITDILLVVLNLIFFIGIQTVFAPCEARPDGSWMTCHWAGQALMGIAAALLAIAVMHLVIPRAQVKIGLSLAVIPVSVLAFAVPEHLIDLCMMETMHCHTVMEPAVTVLSLLNIMTAGADIYVYRKGAEA</sequence>
<dbReference type="AlphaFoldDB" id="A0A7G7VKI6"/>
<proteinExistence type="predicted"/>
<feature type="transmembrane region" description="Helical" evidence="1">
    <location>
        <begin position="75"/>
        <end position="92"/>
    </location>
</feature>
<feature type="transmembrane region" description="Helical" evidence="1">
    <location>
        <begin position="12"/>
        <end position="30"/>
    </location>
</feature>
<dbReference type="KEGG" id="stim:H1B31_01280"/>
<dbReference type="RefSeq" id="WP_185980581.1">
    <property type="nucleotide sequence ID" value="NZ_CP060204.1"/>
</dbReference>
<dbReference type="EMBL" id="CP060204">
    <property type="protein sequence ID" value="QNH54629.1"/>
    <property type="molecule type" value="Genomic_DNA"/>
</dbReference>
<organism evidence="2 3">
    <name type="scientific">Selenomonas timonae</name>
    <dbReference type="NCBI Taxonomy" id="2754044"/>
    <lineage>
        <taxon>Bacteria</taxon>
        <taxon>Bacillati</taxon>
        <taxon>Bacillota</taxon>
        <taxon>Negativicutes</taxon>
        <taxon>Selenomonadales</taxon>
        <taxon>Selenomonadaceae</taxon>
        <taxon>Selenomonas</taxon>
    </lineage>
</organism>
<dbReference type="Proteomes" id="UP000515480">
    <property type="component" value="Chromosome"/>
</dbReference>
<evidence type="ECO:0000313" key="2">
    <source>
        <dbReference type="EMBL" id="QNH54629.1"/>
    </source>
</evidence>
<keyword evidence="1" id="KW-1133">Transmembrane helix</keyword>
<keyword evidence="3" id="KW-1185">Reference proteome</keyword>
<reference evidence="2 3" key="1">
    <citation type="submission" date="2020-07" db="EMBL/GenBank/DDBJ databases">
        <title>Complete genome and description of Selenomonas timonensis sp. nov., a new bacterium isolated from a gingivitis subject.</title>
        <authorList>
            <person name="Antezack A."/>
        </authorList>
    </citation>
    <scope>NUCLEOTIDE SEQUENCE [LARGE SCALE GENOMIC DNA]</scope>
    <source>
        <strain evidence="2 3">Marseille-Q3039</strain>
    </source>
</reference>
<accession>A0A7G7VKI6</accession>
<keyword evidence="1" id="KW-0472">Membrane</keyword>
<feature type="transmembrane region" description="Helical" evidence="1">
    <location>
        <begin position="112"/>
        <end position="132"/>
    </location>
</feature>
<evidence type="ECO:0000313" key="3">
    <source>
        <dbReference type="Proteomes" id="UP000515480"/>
    </source>
</evidence>
<protein>
    <submittedName>
        <fullName evidence="2">DUF4418 family protein</fullName>
    </submittedName>
</protein>
<keyword evidence="1" id="KW-0812">Transmembrane</keyword>